<reference evidence="2 3" key="1">
    <citation type="submission" date="2021-07" db="EMBL/GenBank/DDBJ databases">
        <title>Paraburkholderia edwinii protects Aspergillus sp. from phenazines by acting as a toxin sponge.</title>
        <authorList>
            <person name="Dahlstrom K.M."/>
            <person name="Newman D.K."/>
        </authorList>
    </citation>
    <scope>NUCLEOTIDE SEQUENCE [LARGE SCALE GENOMIC DNA]</scope>
    <source>
        <strain evidence="2 3">Pe01</strain>
    </source>
</reference>
<organism evidence="2 3">
    <name type="scientific">Paraburkholderia edwinii</name>
    <dbReference type="NCBI Taxonomy" id="2861782"/>
    <lineage>
        <taxon>Bacteria</taxon>
        <taxon>Pseudomonadati</taxon>
        <taxon>Pseudomonadota</taxon>
        <taxon>Betaproteobacteria</taxon>
        <taxon>Burkholderiales</taxon>
        <taxon>Burkholderiaceae</taxon>
        <taxon>Paraburkholderia</taxon>
    </lineage>
</organism>
<protein>
    <submittedName>
        <fullName evidence="2">DUF2844 domain-containing protein</fullName>
    </submittedName>
</protein>
<sequence>MEIENKVLKARLIGFAVVVCIGFAANTAVAALGSFPLTGADPHVASNVMREAAVLKAATGSQANAATPSANALYRVNVVTLNSGTVVREFVATSSGNVFALTWEGPQTPNYAAILGSYSERYLRPAGKDVIRVGGVSERSLSSPDLVVQSMGHLGHFHGCAYLPQEFPDGLSVSDLQ</sequence>
<dbReference type="Proteomes" id="UP000826462">
    <property type="component" value="Chromosome 2"/>
</dbReference>
<name>A0ABX8UZU2_9BURK</name>
<accession>A0ABX8UZU2</accession>
<evidence type="ECO:0000313" key="3">
    <source>
        <dbReference type="Proteomes" id="UP000826462"/>
    </source>
</evidence>
<keyword evidence="1" id="KW-0472">Membrane</keyword>
<evidence type="ECO:0000256" key="1">
    <source>
        <dbReference type="SAM" id="Phobius"/>
    </source>
</evidence>
<dbReference type="InterPro" id="IPR021267">
    <property type="entry name" value="DUF2844"/>
</dbReference>
<feature type="transmembrane region" description="Helical" evidence="1">
    <location>
        <begin position="12"/>
        <end position="37"/>
    </location>
</feature>
<keyword evidence="1" id="KW-1133">Transmembrane helix</keyword>
<keyword evidence="3" id="KW-1185">Reference proteome</keyword>
<proteinExistence type="predicted"/>
<gene>
    <name evidence="2" type="ORF">KZJ38_24580</name>
</gene>
<dbReference type="Pfam" id="PF11005">
    <property type="entry name" value="DUF2844"/>
    <property type="match status" value="1"/>
</dbReference>
<evidence type="ECO:0000313" key="2">
    <source>
        <dbReference type="EMBL" id="QYD72867.1"/>
    </source>
</evidence>
<dbReference type="RefSeq" id="WP_219802309.1">
    <property type="nucleotide sequence ID" value="NZ_CP080096.1"/>
</dbReference>
<keyword evidence="1" id="KW-0812">Transmembrane</keyword>
<dbReference type="EMBL" id="CP080096">
    <property type="protein sequence ID" value="QYD72867.1"/>
    <property type="molecule type" value="Genomic_DNA"/>
</dbReference>